<accession>A0A8K0X0B4</accession>
<gene>
    <name evidence="2" type="ORF">B0T11DRAFT_137718</name>
</gene>
<keyword evidence="3" id="KW-1185">Reference proteome</keyword>
<evidence type="ECO:0000313" key="3">
    <source>
        <dbReference type="Proteomes" id="UP000813385"/>
    </source>
</evidence>
<comment type="caution">
    <text evidence="2">The sequence shown here is derived from an EMBL/GenBank/DDBJ whole genome shotgun (WGS) entry which is preliminary data.</text>
</comment>
<reference evidence="2" key="1">
    <citation type="journal article" date="2021" name="Nat. Commun.">
        <title>Genetic determinants of endophytism in the Arabidopsis root mycobiome.</title>
        <authorList>
            <person name="Mesny F."/>
            <person name="Miyauchi S."/>
            <person name="Thiergart T."/>
            <person name="Pickel B."/>
            <person name="Atanasova L."/>
            <person name="Karlsson M."/>
            <person name="Huettel B."/>
            <person name="Barry K.W."/>
            <person name="Haridas S."/>
            <person name="Chen C."/>
            <person name="Bauer D."/>
            <person name="Andreopoulos W."/>
            <person name="Pangilinan J."/>
            <person name="LaButti K."/>
            <person name="Riley R."/>
            <person name="Lipzen A."/>
            <person name="Clum A."/>
            <person name="Drula E."/>
            <person name="Henrissat B."/>
            <person name="Kohler A."/>
            <person name="Grigoriev I.V."/>
            <person name="Martin F.M."/>
            <person name="Hacquard S."/>
        </authorList>
    </citation>
    <scope>NUCLEOTIDE SEQUENCE</scope>
    <source>
        <strain evidence="2">MPI-CAGE-AT-0016</strain>
    </source>
</reference>
<dbReference type="EMBL" id="JAGPXD010000006">
    <property type="protein sequence ID" value="KAH7350074.1"/>
    <property type="molecule type" value="Genomic_DNA"/>
</dbReference>
<dbReference type="CDD" id="cd18724">
    <property type="entry name" value="PIN_LabA-like"/>
    <property type="match status" value="1"/>
</dbReference>
<protein>
    <recommendedName>
        <fullName evidence="4">NYN domain-containing protein</fullName>
    </recommendedName>
</protein>
<name>A0A8K0X0B4_9PEZI</name>
<feature type="compositionally biased region" description="Basic residues" evidence="1">
    <location>
        <begin position="25"/>
        <end position="44"/>
    </location>
</feature>
<dbReference type="OrthoDB" id="5590473at2759"/>
<evidence type="ECO:0008006" key="4">
    <source>
        <dbReference type="Google" id="ProtNLM"/>
    </source>
</evidence>
<feature type="compositionally biased region" description="Low complexity" evidence="1">
    <location>
        <begin position="73"/>
        <end position="90"/>
    </location>
</feature>
<sequence length="539" mass="58774">MPRARHKDRAGPATTAEVVTPSHPPVRKIAGRRSRSPSPKRRPLSRGIPGLQLGNFDKLFAALGQKDSTEKNAASARASTTASSEGATPTQTSQATFSSDIPADSSTAELDDLVNDLNITPTPARGVRGTRKVHLQNHRRDSSGSSTAAQAPPSPSRNIFAALQSPSIDPEDLLTPPASDDEDVDTVFEQAKESPPPSAATTPCPSSEEKPGHTLKLGSRLAALAGVTPFSFSSTPVAATATASTQLLLTPIPIEVAAKSRPAPSSENAQRLFDLHTSPAKPAASFSKFTNHVQHVFSSYDKRLEGQYSSQLADGTHIFIDWSNFFVGCRSTVRDLRKMGPREKLRFSLNFDRVKHLLERRRDIRSRHLAGSRGRHKFANDQLDSIALKGYDVMCPQRIPTALHRGWSDYDSYTSDCSASDSDHSRRAVWDKANSWDEQCVDELLQLKMAKEIIQSSTSKRSGVMVLATGDANDAEFSKGGFFGMVTNALESGWCVELHSFSSSISSAWRDPVFAARWGDQFTYHILDDFAELLVEQDV</sequence>
<organism evidence="2 3">
    <name type="scientific">Plectosphaerella cucumerina</name>
    <dbReference type="NCBI Taxonomy" id="40658"/>
    <lineage>
        <taxon>Eukaryota</taxon>
        <taxon>Fungi</taxon>
        <taxon>Dikarya</taxon>
        <taxon>Ascomycota</taxon>
        <taxon>Pezizomycotina</taxon>
        <taxon>Sordariomycetes</taxon>
        <taxon>Hypocreomycetidae</taxon>
        <taxon>Glomerellales</taxon>
        <taxon>Plectosphaerellaceae</taxon>
        <taxon>Plectosphaerella</taxon>
    </lineage>
</organism>
<feature type="compositionally biased region" description="Basic residues" evidence="1">
    <location>
        <begin position="128"/>
        <end position="137"/>
    </location>
</feature>
<proteinExistence type="predicted"/>
<evidence type="ECO:0000256" key="1">
    <source>
        <dbReference type="SAM" id="MobiDB-lite"/>
    </source>
</evidence>
<feature type="region of interest" description="Disordered" evidence="1">
    <location>
        <begin position="1"/>
        <end position="52"/>
    </location>
</feature>
<feature type="region of interest" description="Disordered" evidence="1">
    <location>
        <begin position="67"/>
        <end position="213"/>
    </location>
</feature>
<feature type="compositionally biased region" description="Polar residues" evidence="1">
    <location>
        <begin position="91"/>
        <end position="108"/>
    </location>
</feature>
<dbReference type="Proteomes" id="UP000813385">
    <property type="component" value="Unassembled WGS sequence"/>
</dbReference>
<evidence type="ECO:0000313" key="2">
    <source>
        <dbReference type="EMBL" id="KAH7350074.1"/>
    </source>
</evidence>
<dbReference type="AlphaFoldDB" id="A0A8K0X0B4"/>